<evidence type="ECO:0000313" key="2">
    <source>
        <dbReference type="Proteomes" id="UP000886501"/>
    </source>
</evidence>
<keyword evidence="2" id="KW-1185">Reference proteome</keyword>
<name>A0ACB6ZIM9_THEGA</name>
<evidence type="ECO:0000313" key="1">
    <source>
        <dbReference type="EMBL" id="KAF9649243.1"/>
    </source>
</evidence>
<dbReference type="Proteomes" id="UP000886501">
    <property type="component" value="Unassembled WGS sequence"/>
</dbReference>
<comment type="caution">
    <text evidence="1">The sequence shown here is derived from an EMBL/GenBank/DDBJ whole genome shotgun (WGS) entry which is preliminary data.</text>
</comment>
<organism evidence="1 2">
    <name type="scientific">Thelephora ganbajun</name>
    <name type="common">Ganba fungus</name>
    <dbReference type="NCBI Taxonomy" id="370292"/>
    <lineage>
        <taxon>Eukaryota</taxon>
        <taxon>Fungi</taxon>
        <taxon>Dikarya</taxon>
        <taxon>Basidiomycota</taxon>
        <taxon>Agaricomycotina</taxon>
        <taxon>Agaricomycetes</taxon>
        <taxon>Thelephorales</taxon>
        <taxon>Thelephoraceae</taxon>
        <taxon>Thelephora</taxon>
    </lineage>
</organism>
<accession>A0ACB6ZIM9</accession>
<protein>
    <submittedName>
        <fullName evidence="1">Uncharacterized protein</fullName>
    </submittedName>
</protein>
<reference evidence="1" key="2">
    <citation type="journal article" date="2020" name="Nat. Commun.">
        <title>Large-scale genome sequencing of mycorrhizal fungi provides insights into the early evolution of symbiotic traits.</title>
        <authorList>
            <person name="Miyauchi S."/>
            <person name="Kiss E."/>
            <person name="Kuo A."/>
            <person name="Drula E."/>
            <person name="Kohler A."/>
            <person name="Sanchez-Garcia M."/>
            <person name="Morin E."/>
            <person name="Andreopoulos B."/>
            <person name="Barry K.W."/>
            <person name="Bonito G."/>
            <person name="Buee M."/>
            <person name="Carver A."/>
            <person name="Chen C."/>
            <person name="Cichocki N."/>
            <person name="Clum A."/>
            <person name="Culley D."/>
            <person name="Crous P.W."/>
            <person name="Fauchery L."/>
            <person name="Girlanda M."/>
            <person name="Hayes R.D."/>
            <person name="Keri Z."/>
            <person name="LaButti K."/>
            <person name="Lipzen A."/>
            <person name="Lombard V."/>
            <person name="Magnuson J."/>
            <person name="Maillard F."/>
            <person name="Murat C."/>
            <person name="Nolan M."/>
            <person name="Ohm R.A."/>
            <person name="Pangilinan J."/>
            <person name="Pereira M.F."/>
            <person name="Perotto S."/>
            <person name="Peter M."/>
            <person name="Pfister S."/>
            <person name="Riley R."/>
            <person name="Sitrit Y."/>
            <person name="Stielow J.B."/>
            <person name="Szollosi G."/>
            <person name="Zifcakova L."/>
            <person name="Stursova M."/>
            <person name="Spatafora J.W."/>
            <person name="Tedersoo L."/>
            <person name="Vaario L.M."/>
            <person name="Yamada A."/>
            <person name="Yan M."/>
            <person name="Wang P."/>
            <person name="Xu J."/>
            <person name="Bruns T."/>
            <person name="Baldrian P."/>
            <person name="Vilgalys R."/>
            <person name="Dunand C."/>
            <person name="Henrissat B."/>
            <person name="Grigoriev I.V."/>
            <person name="Hibbett D."/>
            <person name="Nagy L.G."/>
            <person name="Martin F.M."/>
        </authorList>
    </citation>
    <scope>NUCLEOTIDE SEQUENCE</scope>
    <source>
        <strain evidence="1">P2</strain>
    </source>
</reference>
<sequence length="1038" mass="113471">MAFPIPSHLPKKQPTDVSSAILSRISNADSRSLNAALAESWITDLDESIRAAKQLIHERIQRDLPSFRSQLVAAESIRSRLHTLKDNTDMLSDAISNPESGLTPNLIRTLTRHSELAQSTLDAEAKHRNLQYASQLRSEFRSFSHLVYNGELPEAVRSSSQLSILLEQAPIPLRDATLTGALRRKHRSLRDRVEELLNDAYSHSIVLTPTACGIRPHVQVQKSSKSVSLSEILSSLSPNSLSECLTMLRRDITANFIEFVLIQPLSITLVQSADALSASIEYRLELFPVPPNSATLVSRLDNLSGILQFLNAHLFGAIPSSQRASFLKSFSKPLTSGIFNHLLIPGLPTSLSGLPKYLDLLERAVKFESEDLTRILFSPTSSTDTEICPENEIKGWAEGIISHYQKNRRVGILDQARRMFTDVPSDWHETFQVEWTYASAATASSVNGSALPELTVAPEPSPTVDHPPVPTTNGINGASRDIQIEQVNEGWGFDDDDGGAGEDTPPDEEAKESPSGDTSSSPTDPGGYSADEVDDDAWGWNDEEAPEPTPVPKPEAPIQPKENGDGGADSSAAGDDPLWDAWDDTPPSPQTMKAVPKPATKLEKFSSKGKRSAKPPKIITQPPEPEPIPVPTHTTTRANPDRFPTSASPTSLPSSWSSSISTPSQQFQSIPPTPASITTLQKVPKEFYSVSSGMQDIVELVESVMLESSEFSRSTLLAAYLPAHNSASSASSTSGGTPGSVILNTVPSILDLFRALYPMTLQLELESGNVQKGARKSVTSEGIIKKTIQFSNDCLYLEERIRELVPASSSGSSKTSATVPPDVWTIDCGLRGKVEEAGRRVKVYGDSWFAGTIERQLNEIDEILDVTEGFVDTNDQDRFDTCEEAVNAVVKKVKRVWQVWKGILPSRRHLTAIGGIVDAVLSRMLEDITKLPDITADESHRLSELCRMLNALEGLFVEGPEKTSAVVAYVPSWLKFSYLSEVLEASMADVTYLFEEGALVDFEIDELVKLVTALFSDTPLRAETIQKLQIEHGIRGGR</sequence>
<reference evidence="1" key="1">
    <citation type="submission" date="2019-10" db="EMBL/GenBank/DDBJ databases">
        <authorList>
            <consortium name="DOE Joint Genome Institute"/>
            <person name="Kuo A."/>
            <person name="Miyauchi S."/>
            <person name="Kiss E."/>
            <person name="Drula E."/>
            <person name="Kohler A."/>
            <person name="Sanchez-Garcia M."/>
            <person name="Andreopoulos B."/>
            <person name="Barry K.W."/>
            <person name="Bonito G."/>
            <person name="Buee M."/>
            <person name="Carver A."/>
            <person name="Chen C."/>
            <person name="Cichocki N."/>
            <person name="Clum A."/>
            <person name="Culley D."/>
            <person name="Crous P.W."/>
            <person name="Fauchery L."/>
            <person name="Girlanda M."/>
            <person name="Hayes R."/>
            <person name="Keri Z."/>
            <person name="Labutti K."/>
            <person name="Lipzen A."/>
            <person name="Lombard V."/>
            <person name="Magnuson J."/>
            <person name="Maillard F."/>
            <person name="Morin E."/>
            <person name="Murat C."/>
            <person name="Nolan M."/>
            <person name="Ohm R."/>
            <person name="Pangilinan J."/>
            <person name="Pereira M."/>
            <person name="Perotto S."/>
            <person name="Peter M."/>
            <person name="Riley R."/>
            <person name="Sitrit Y."/>
            <person name="Stielow B."/>
            <person name="Szollosi G."/>
            <person name="Zifcakova L."/>
            <person name="Stursova M."/>
            <person name="Spatafora J.W."/>
            <person name="Tedersoo L."/>
            <person name="Vaario L.-M."/>
            <person name="Yamada A."/>
            <person name="Yan M."/>
            <person name="Wang P."/>
            <person name="Xu J."/>
            <person name="Bruns T."/>
            <person name="Baldrian P."/>
            <person name="Vilgalys R."/>
            <person name="Henrissat B."/>
            <person name="Grigoriev I.V."/>
            <person name="Hibbett D."/>
            <person name="Nagy L.G."/>
            <person name="Martin F.M."/>
        </authorList>
    </citation>
    <scope>NUCLEOTIDE SEQUENCE</scope>
    <source>
        <strain evidence="1">P2</strain>
    </source>
</reference>
<dbReference type="EMBL" id="MU118000">
    <property type="protein sequence ID" value="KAF9649243.1"/>
    <property type="molecule type" value="Genomic_DNA"/>
</dbReference>
<gene>
    <name evidence="1" type="ORF">BDM02DRAFT_3166994</name>
</gene>
<proteinExistence type="predicted"/>